<comment type="pathway">
    <text evidence="1 8">Purine metabolism; guanine degradation; xanthine from guanine: step 1/1.</text>
</comment>
<name>A0A2P8A5U4_9PEZI</name>
<dbReference type="NCBIfam" id="TIGR02967">
    <property type="entry name" value="guan_deamin"/>
    <property type="match status" value="1"/>
</dbReference>
<evidence type="ECO:0000313" key="11">
    <source>
        <dbReference type="Proteomes" id="UP000243723"/>
    </source>
</evidence>
<evidence type="ECO:0000256" key="3">
    <source>
        <dbReference type="ARBA" id="ARBA00022723"/>
    </source>
</evidence>
<dbReference type="FunFam" id="3.20.20.140:FF:000022">
    <property type="entry name" value="Guanine deaminase"/>
    <property type="match status" value="1"/>
</dbReference>
<dbReference type="SUPFAM" id="SSF51556">
    <property type="entry name" value="Metallo-dependent hydrolases"/>
    <property type="match status" value="1"/>
</dbReference>
<keyword evidence="5 8" id="KW-0862">Zinc</keyword>
<keyword evidence="3 8" id="KW-0479">Metal-binding</keyword>
<protein>
    <recommendedName>
        <fullName evidence="8">Guanine deaminase</fullName>
        <shortName evidence="8">Guanase</shortName>
        <ecNumber evidence="8">3.5.4.3</ecNumber>
    </recommendedName>
    <alternativeName>
        <fullName evidence="8">Guanine aminohydrolase</fullName>
    </alternativeName>
</protein>
<gene>
    <name evidence="10" type="ORF">B9Z65_4709</name>
</gene>
<evidence type="ECO:0000256" key="6">
    <source>
        <dbReference type="ARBA" id="ARBA00051148"/>
    </source>
</evidence>
<reference evidence="10 11" key="1">
    <citation type="submission" date="2017-05" db="EMBL/GenBank/DDBJ databases">
        <title>Draft genome sequence of Elsinoe australis.</title>
        <authorList>
            <person name="Cheng Q."/>
        </authorList>
    </citation>
    <scope>NUCLEOTIDE SEQUENCE [LARGE SCALE GENOMIC DNA]</scope>
    <source>
        <strain evidence="10 11">NL1</strain>
    </source>
</reference>
<dbReference type="InterPro" id="IPR006680">
    <property type="entry name" value="Amidohydro-rel"/>
</dbReference>
<organism evidence="10 11">
    <name type="scientific">Elsinoe australis</name>
    <dbReference type="NCBI Taxonomy" id="40998"/>
    <lineage>
        <taxon>Eukaryota</taxon>
        <taxon>Fungi</taxon>
        <taxon>Dikarya</taxon>
        <taxon>Ascomycota</taxon>
        <taxon>Pezizomycotina</taxon>
        <taxon>Dothideomycetes</taxon>
        <taxon>Dothideomycetidae</taxon>
        <taxon>Myriangiales</taxon>
        <taxon>Elsinoaceae</taxon>
        <taxon>Elsinoe</taxon>
    </lineage>
</organism>
<comment type="catalytic activity">
    <reaction evidence="6 8">
        <text>guanine + H2O + H(+) = xanthine + NH4(+)</text>
        <dbReference type="Rhea" id="RHEA:14665"/>
        <dbReference type="ChEBI" id="CHEBI:15377"/>
        <dbReference type="ChEBI" id="CHEBI:15378"/>
        <dbReference type="ChEBI" id="CHEBI:16235"/>
        <dbReference type="ChEBI" id="CHEBI:17712"/>
        <dbReference type="ChEBI" id="CHEBI:28938"/>
        <dbReference type="EC" id="3.5.4.3"/>
    </reaction>
</comment>
<dbReference type="Gene3D" id="3.20.20.140">
    <property type="entry name" value="Metal-dependent hydrolases"/>
    <property type="match status" value="1"/>
</dbReference>
<dbReference type="EC" id="3.5.4.3" evidence="8"/>
<dbReference type="GO" id="GO:0008892">
    <property type="term" value="F:guanine deaminase activity"/>
    <property type="evidence" value="ECO:0007669"/>
    <property type="project" value="UniProtKB-UniRule"/>
</dbReference>
<dbReference type="InterPro" id="IPR051607">
    <property type="entry name" value="Metallo-dep_hydrolases"/>
</dbReference>
<evidence type="ECO:0000256" key="1">
    <source>
        <dbReference type="ARBA" id="ARBA00004984"/>
    </source>
</evidence>
<dbReference type="STRING" id="40998.A0A2P8A5U4"/>
<dbReference type="InterPro" id="IPR011059">
    <property type="entry name" value="Metal-dep_hydrolase_composite"/>
</dbReference>
<dbReference type="GO" id="GO:0005829">
    <property type="term" value="C:cytosol"/>
    <property type="evidence" value="ECO:0007669"/>
    <property type="project" value="TreeGrafter"/>
</dbReference>
<dbReference type="GO" id="GO:0006147">
    <property type="term" value="P:guanine catabolic process"/>
    <property type="evidence" value="ECO:0007669"/>
    <property type="project" value="UniProtKB-UniRule"/>
</dbReference>
<keyword evidence="4 8" id="KW-0378">Hydrolase</keyword>
<feature type="domain" description="Amidohydrolase-related" evidence="9">
    <location>
        <begin position="67"/>
        <end position="459"/>
    </location>
</feature>
<keyword evidence="11" id="KW-1185">Reference proteome</keyword>
<dbReference type="InterPro" id="IPR032466">
    <property type="entry name" value="Metal_Hydrolase"/>
</dbReference>
<dbReference type="UniPathway" id="UPA00603">
    <property type="reaction ID" value="UER00660"/>
</dbReference>
<dbReference type="Pfam" id="PF01979">
    <property type="entry name" value="Amidohydro_1"/>
    <property type="match status" value="1"/>
</dbReference>
<dbReference type="PANTHER" id="PTHR11271">
    <property type="entry name" value="GUANINE DEAMINASE"/>
    <property type="match status" value="1"/>
</dbReference>
<evidence type="ECO:0000256" key="5">
    <source>
        <dbReference type="ARBA" id="ARBA00022833"/>
    </source>
</evidence>
<evidence type="ECO:0000256" key="2">
    <source>
        <dbReference type="ARBA" id="ARBA00006745"/>
    </source>
</evidence>
<evidence type="ECO:0000256" key="4">
    <source>
        <dbReference type="ARBA" id="ARBA00022801"/>
    </source>
</evidence>
<comment type="cofactor">
    <cofactor evidence="8">
        <name>Zn(2+)</name>
        <dbReference type="ChEBI" id="CHEBI:29105"/>
    </cofactor>
    <text evidence="8">Binds 1 zinc ion per subunit.</text>
</comment>
<evidence type="ECO:0000256" key="8">
    <source>
        <dbReference type="RuleBase" id="RU366009"/>
    </source>
</evidence>
<dbReference type="Proteomes" id="UP000243723">
    <property type="component" value="Unassembled WGS sequence"/>
</dbReference>
<accession>A0A2P8A5U4</accession>
<comment type="similarity">
    <text evidence="2 8">Belongs to the metallo-dependent hydrolases superfamily. ATZ/TRZ family.</text>
</comment>
<dbReference type="Gene3D" id="2.30.40.10">
    <property type="entry name" value="Urease, subunit C, domain 1"/>
    <property type="match status" value="1"/>
</dbReference>
<dbReference type="EMBL" id="NHZQ01000066">
    <property type="protein sequence ID" value="PSK55831.1"/>
    <property type="molecule type" value="Genomic_DNA"/>
</dbReference>
<sequence length="467" mass="51588">MPEKTIYTGAFVHCKTLKELEICASGSMGVDEAGKIAFISTSPSTPPPPGWTTAKTIRPRGRHAFFFPGFIDTHTHAPQFPNAGLFGSTTLLSWLSTYTFPTESRFASLAFARRVYARVVARLLSHGTTCAAYYATVHVPATNLLAELCHERGQRAFVGRVCMDRMSPDYYRDESAVQAVEDSRASLEFIRELGRRGQGERQGDGQGLEGHLVQGIVTPRFAPSCSEEAMRGLGELAREWGVRVQTHVSENRDEVGMVRGMWPDRRDYVDVYDEMGLLGDRTVLAHAIWLSEEERRVIKERRTKISHCPCSNTCLTSGTAKVRTLLDDGIDVGLGTDVSGGYSGSMLEEVRQAILVSRHVAMEEGDKAKLSFEEGLWLATRGGAKVLGLEDRVGGFEVGMEWDAQMIDLGSVSEDGALEEDDGLVDVYGEEKWNDVVAKWVYTGDDRNTQAVWVKGRLVHSRTGVQL</sequence>
<dbReference type="InterPro" id="IPR014311">
    <property type="entry name" value="Guanine_deaminase"/>
</dbReference>
<evidence type="ECO:0000256" key="7">
    <source>
        <dbReference type="ARBA" id="ARBA00056079"/>
    </source>
</evidence>
<dbReference type="PANTHER" id="PTHR11271:SF6">
    <property type="entry name" value="GUANINE DEAMINASE"/>
    <property type="match status" value="1"/>
</dbReference>
<dbReference type="GO" id="GO:0008270">
    <property type="term" value="F:zinc ion binding"/>
    <property type="evidence" value="ECO:0007669"/>
    <property type="project" value="UniProtKB-UniRule"/>
</dbReference>
<dbReference type="AlphaFoldDB" id="A0A2P8A5U4"/>
<comment type="caution">
    <text evidence="10">The sequence shown here is derived from an EMBL/GenBank/DDBJ whole genome shotgun (WGS) entry which is preliminary data.</text>
</comment>
<dbReference type="OrthoDB" id="194468at2759"/>
<comment type="function">
    <text evidence="7 8">Catalyzes the hydrolytic deamination of guanine, producing xanthine and ammonia.</text>
</comment>
<proteinExistence type="inferred from homology"/>
<evidence type="ECO:0000313" key="10">
    <source>
        <dbReference type="EMBL" id="PSK55831.1"/>
    </source>
</evidence>
<evidence type="ECO:0000259" key="9">
    <source>
        <dbReference type="Pfam" id="PF01979"/>
    </source>
</evidence>